<comment type="similarity">
    <text evidence="1">Belongs to the sigma-70 factor family. ECF subfamily.</text>
</comment>
<dbReference type="RefSeq" id="WP_204890592.1">
    <property type="nucleotide sequence ID" value="NZ_JBHUFW010000011.1"/>
</dbReference>
<protein>
    <submittedName>
        <fullName evidence="7">RNA polymerase sigma factor SigX</fullName>
    </submittedName>
</protein>
<keyword evidence="8" id="KW-1185">Reference proteome</keyword>
<dbReference type="SUPFAM" id="SSF88946">
    <property type="entry name" value="Sigma2 domain of RNA polymerase sigma factors"/>
    <property type="match status" value="1"/>
</dbReference>
<dbReference type="InterPro" id="IPR014284">
    <property type="entry name" value="RNA_pol_sigma-70_dom"/>
</dbReference>
<keyword evidence="3" id="KW-0731">Sigma factor</keyword>
<sequence length="181" mass="20918">MEVNAGLSENNNNSSNEESFQLLFQQHYPLVVRKILVIVKEQSIAEDIAQEVFVKLFRTDRNAIINLPAWLTKVAVTTAYNHIRTEKRHCARKDKQKMFGNKAASSVEDKYMEHEDIDEVQKSLMKLSERDRELLIMKFSGYSYEEIGRQIGIEIGSVGTLLARAKQRFKQSYMEGRGEDQ</sequence>
<evidence type="ECO:0000313" key="8">
    <source>
        <dbReference type="Proteomes" id="UP001597273"/>
    </source>
</evidence>
<dbReference type="Proteomes" id="UP001597273">
    <property type="component" value="Unassembled WGS sequence"/>
</dbReference>
<dbReference type="Gene3D" id="1.10.10.10">
    <property type="entry name" value="Winged helix-like DNA-binding domain superfamily/Winged helix DNA-binding domain"/>
    <property type="match status" value="1"/>
</dbReference>
<evidence type="ECO:0000259" key="6">
    <source>
        <dbReference type="PROSITE" id="PS00622"/>
    </source>
</evidence>
<dbReference type="InterPro" id="IPR039425">
    <property type="entry name" value="RNA_pol_sigma-70-like"/>
</dbReference>
<comment type="caution">
    <text evidence="7">The sequence shown here is derived from an EMBL/GenBank/DDBJ whole genome shotgun (WGS) entry which is preliminary data.</text>
</comment>
<dbReference type="PANTHER" id="PTHR43133">
    <property type="entry name" value="RNA POLYMERASE ECF-TYPE SIGMA FACTO"/>
    <property type="match status" value="1"/>
</dbReference>
<dbReference type="NCBIfam" id="TIGR02937">
    <property type="entry name" value="sigma70-ECF"/>
    <property type="match status" value="1"/>
</dbReference>
<dbReference type="InterPro" id="IPR013324">
    <property type="entry name" value="RNA_pol_sigma_r3/r4-like"/>
</dbReference>
<dbReference type="EMBL" id="JBHUFW010000011">
    <property type="protein sequence ID" value="MFD1864214.1"/>
    <property type="molecule type" value="Genomic_DNA"/>
</dbReference>
<dbReference type="PROSITE" id="PS00622">
    <property type="entry name" value="HTH_LUXR_1"/>
    <property type="match status" value="1"/>
</dbReference>
<evidence type="ECO:0000256" key="1">
    <source>
        <dbReference type="ARBA" id="ARBA00010641"/>
    </source>
</evidence>
<dbReference type="CDD" id="cd06171">
    <property type="entry name" value="Sigma70_r4"/>
    <property type="match status" value="1"/>
</dbReference>
<keyword evidence="5" id="KW-0804">Transcription</keyword>
<dbReference type="SUPFAM" id="SSF88659">
    <property type="entry name" value="Sigma3 and sigma4 domains of RNA polymerase sigma factors"/>
    <property type="match status" value="1"/>
</dbReference>
<organism evidence="7 8">
    <name type="scientific">Planococcus chinensis</name>
    <dbReference type="NCBI Taxonomy" id="272917"/>
    <lineage>
        <taxon>Bacteria</taxon>
        <taxon>Bacillati</taxon>
        <taxon>Bacillota</taxon>
        <taxon>Bacilli</taxon>
        <taxon>Bacillales</taxon>
        <taxon>Caryophanaceae</taxon>
        <taxon>Planococcus</taxon>
    </lineage>
</organism>
<dbReference type="InterPro" id="IPR000792">
    <property type="entry name" value="Tscrpt_reg_LuxR_C"/>
</dbReference>
<dbReference type="InterPro" id="IPR013249">
    <property type="entry name" value="RNA_pol_sigma70_r4_t2"/>
</dbReference>
<evidence type="ECO:0000256" key="3">
    <source>
        <dbReference type="ARBA" id="ARBA00023082"/>
    </source>
</evidence>
<evidence type="ECO:0000313" key="7">
    <source>
        <dbReference type="EMBL" id="MFD1864214.1"/>
    </source>
</evidence>
<reference evidence="8" key="1">
    <citation type="journal article" date="2019" name="Int. J. Syst. Evol. Microbiol.">
        <title>The Global Catalogue of Microorganisms (GCM) 10K type strain sequencing project: providing services to taxonomists for standard genome sequencing and annotation.</title>
        <authorList>
            <consortium name="The Broad Institute Genomics Platform"/>
            <consortium name="The Broad Institute Genome Sequencing Center for Infectious Disease"/>
            <person name="Wu L."/>
            <person name="Ma J."/>
        </authorList>
    </citation>
    <scope>NUCLEOTIDE SEQUENCE [LARGE SCALE GENOMIC DNA]</scope>
    <source>
        <strain evidence="8">CGMCC 1.15475</strain>
    </source>
</reference>
<dbReference type="Pfam" id="PF08281">
    <property type="entry name" value="Sigma70_r4_2"/>
    <property type="match status" value="1"/>
</dbReference>
<dbReference type="InterPro" id="IPR013325">
    <property type="entry name" value="RNA_pol_sigma_r2"/>
</dbReference>
<dbReference type="Gene3D" id="1.10.1740.10">
    <property type="match status" value="1"/>
</dbReference>
<dbReference type="InterPro" id="IPR007627">
    <property type="entry name" value="RNA_pol_sigma70_r2"/>
</dbReference>
<dbReference type="InterPro" id="IPR036388">
    <property type="entry name" value="WH-like_DNA-bd_sf"/>
</dbReference>
<dbReference type="Pfam" id="PF04542">
    <property type="entry name" value="Sigma70_r2"/>
    <property type="match status" value="1"/>
</dbReference>
<evidence type="ECO:0000256" key="4">
    <source>
        <dbReference type="ARBA" id="ARBA00023125"/>
    </source>
</evidence>
<feature type="domain" description="HTH luxR-type" evidence="6">
    <location>
        <begin position="141"/>
        <end position="168"/>
    </location>
</feature>
<name>A0ABW4QLF9_9BACL</name>
<accession>A0ABW4QLF9</accession>
<evidence type="ECO:0000256" key="2">
    <source>
        <dbReference type="ARBA" id="ARBA00023015"/>
    </source>
</evidence>
<dbReference type="PANTHER" id="PTHR43133:SF8">
    <property type="entry name" value="RNA POLYMERASE SIGMA FACTOR HI_1459-RELATED"/>
    <property type="match status" value="1"/>
</dbReference>
<keyword evidence="2" id="KW-0805">Transcription regulation</keyword>
<gene>
    <name evidence="7" type="ORF">ACFSDB_14990</name>
</gene>
<evidence type="ECO:0000256" key="5">
    <source>
        <dbReference type="ARBA" id="ARBA00023163"/>
    </source>
</evidence>
<proteinExistence type="inferred from homology"/>
<keyword evidence="4" id="KW-0238">DNA-binding</keyword>